<dbReference type="Pfam" id="PF03404">
    <property type="entry name" value="Mo-co_dimer"/>
    <property type="match status" value="1"/>
</dbReference>
<dbReference type="GO" id="GO:0005739">
    <property type="term" value="C:mitochondrion"/>
    <property type="evidence" value="ECO:0007669"/>
    <property type="project" value="TreeGrafter"/>
</dbReference>
<keyword evidence="4" id="KW-0560">Oxidoreductase</keyword>
<keyword evidence="3" id="KW-0479">Metal-binding</keyword>
<evidence type="ECO:0000313" key="7">
    <source>
        <dbReference type="EMBL" id="PAV16511.1"/>
    </source>
</evidence>
<dbReference type="Gene3D" id="3.90.420.10">
    <property type="entry name" value="Oxidoreductase, molybdopterin-binding domain"/>
    <property type="match status" value="1"/>
</dbReference>
<organism evidence="7 8">
    <name type="scientific">Pyrrhoderma noxium</name>
    <dbReference type="NCBI Taxonomy" id="2282107"/>
    <lineage>
        <taxon>Eukaryota</taxon>
        <taxon>Fungi</taxon>
        <taxon>Dikarya</taxon>
        <taxon>Basidiomycota</taxon>
        <taxon>Agaricomycotina</taxon>
        <taxon>Agaricomycetes</taxon>
        <taxon>Hymenochaetales</taxon>
        <taxon>Hymenochaetaceae</taxon>
        <taxon>Pyrrhoderma</taxon>
    </lineage>
</organism>
<dbReference type="GO" id="GO:0020037">
    <property type="term" value="F:heme binding"/>
    <property type="evidence" value="ECO:0007669"/>
    <property type="project" value="TreeGrafter"/>
</dbReference>
<dbReference type="InterPro" id="IPR036374">
    <property type="entry name" value="OxRdtase_Mopterin-bd_sf"/>
</dbReference>
<protein>
    <submittedName>
        <fullName evidence="7">Molybdopterin binding oxidoreductase</fullName>
    </submittedName>
</protein>
<dbReference type="GO" id="GO:0006790">
    <property type="term" value="P:sulfur compound metabolic process"/>
    <property type="evidence" value="ECO:0007669"/>
    <property type="project" value="TreeGrafter"/>
</dbReference>
<evidence type="ECO:0000256" key="1">
    <source>
        <dbReference type="ARBA" id="ARBA00001924"/>
    </source>
</evidence>
<dbReference type="OrthoDB" id="10051395at2759"/>
<dbReference type="PANTHER" id="PTHR19372">
    <property type="entry name" value="SULFITE REDUCTASE"/>
    <property type="match status" value="1"/>
</dbReference>
<sequence length="370" mass="42124">MGKSEMDYTNEVPHPQAEGMIVRAAQPFNAEPPVASLVQFNCTQKSLFTVGIIVQFNKNLELKLSELREEFKYFEVVAALQCAGNRRNEMGEIKPVKGVTWDKGVIANCKWGGIRLRDVLLRAGVDEKLENAHVWFASHVSVCQDDSYYGSSIPLGKAMDPEGDVLLAFDMNSQLLSPDHGYPIRLVVPGYTGARWVKWLDRITIAQGESPNFYQQRDYRILPPSCANTEQAATLWDKYPSITALPVHSIIAYIDPVITDTSKRLRLKGYAMGNGGKNLQIASVQVAIEKQDRKQENWVNARITYQEGKWSWTIWECEMDVDEEMRMATKQELRLLCRAKDESGNEQERECAWNMRGVAFCSYGKVVWRW</sequence>
<proteinExistence type="predicted"/>
<dbReference type="GO" id="GO:0043546">
    <property type="term" value="F:molybdopterin cofactor binding"/>
    <property type="evidence" value="ECO:0007669"/>
    <property type="project" value="TreeGrafter"/>
</dbReference>
<gene>
    <name evidence="7" type="ORF">PNOK_0813100</name>
</gene>
<dbReference type="InterPro" id="IPR008335">
    <property type="entry name" value="Mopterin_OxRdtase_euk"/>
</dbReference>
<evidence type="ECO:0000259" key="6">
    <source>
        <dbReference type="Pfam" id="PF03404"/>
    </source>
</evidence>
<dbReference type="InParanoid" id="A0A286UAA5"/>
<dbReference type="InterPro" id="IPR014756">
    <property type="entry name" value="Ig_E-set"/>
</dbReference>
<evidence type="ECO:0000256" key="4">
    <source>
        <dbReference type="ARBA" id="ARBA00023002"/>
    </source>
</evidence>
<dbReference type="InterPro" id="IPR000572">
    <property type="entry name" value="OxRdtase_Mopterin-bd_dom"/>
</dbReference>
<dbReference type="PANTHER" id="PTHR19372:SF7">
    <property type="entry name" value="SULFITE OXIDASE, MITOCHONDRIAL"/>
    <property type="match status" value="1"/>
</dbReference>
<feature type="domain" description="Oxidoreductase molybdopterin-binding" evidence="5">
    <location>
        <begin position="47"/>
        <end position="214"/>
    </location>
</feature>
<dbReference type="SUPFAM" id="SSF81296">
    <property type="entry name" value="E set domains"/>
    <property type="match status" value="1"/>
</dbReference>
<evidence type="ECO:0000313" key="8">
    <source>
        <dbReference type="Proteomes" id="UP000217199"/>
    </source>
</evidence>
<comment type="caution">
    <text evidence="7">The sequence shown here is derived from an EMBL/GenBank/DDBJ whole genome shotgun (WGS) entry which is preliminary data.</text>
</comment>
<evidence type="ECO:0000256" key="3">
    <source>
        <dbReference type="ARBA" id="ARBA00022723"/>
    </source>
</evidence>
<dbReference type="PRINTS" id="PR00407">
    <property type="entry name" value="EUMOPTERIN"/>
</dbReference>
<dbReference type="SUPFAM" id="SSF56524">
    <property type="entry name" value="Oxidoreductase molybdopterin-binding domain"/>
    <property type="match status" value="1"/>
</dbReference>
<dbReference type="EMBL" id="NBII01000008">
    <property type="protein sequence ID" value="PAV16511.1"/>
    <property type="molecule type" value="Genomic_DNA"/>
</dbReference>
<evidence type="ECO:0000259" key="5">
    <source>
        <dbReference type="Pfam" id="PF00174"/>
    </source>
</evidence>
<dbReference type="AlphaFoldDB" id="A0A286UAA5"/>
<keyword evidence="2" id="KW-0500">Molybdenum</keyword>
<dbReference type="Proteomes" id="UP000217199">
    <property type="component" value="Unassembled WGS sequence"/>
</dbReference>
<name>A0A286UAA5_9AGAM</name>
<dbReference type="GO" id="GO:0030151">
    <property type="term" value="F:molybdenum ion binding"/>
    <property type="evidence" value="ECO:0007669"/>
    <property type="project" value="InterPro"/>
</dbReference>
<reference evidence="7 8" key="1">
    <citation type="journal article" date="2017" name="Mol. Ecol.">
        <title>Comparative and population genomic landscape of Phellinus noxius: A hypervariable fungus causing root rot in trees.</title>
        <authorList>
            <person name="Chung C.L."/>
            <person name="Lee T.J."/>
            <person name="Akiba M."/>
            <person name="Lee H.H."/>
            <person name="Kuo T.H."/>
            <person name="Liu D."/>
            <person name="Ke H.M."/>
            <person name="Yokoi T."/>
            <person name="Roa M.B."/>
            <person name="Lu M.J."/>
            <person name="Chang Y.Y."/>
            <person name="Ann P.J."/>
            <person name="Tsai J.N."/>
            <person name="Chen C.Y."/>
            <person name="Tzean S.S."/>
            <person name="Ota Y."/>
            <person name="Hattori T."/>
            <person name="Sahashi N."/>
            <person name="Liou R.F."/>
            <person name="Kikuchi T."/>
            <person name="Tsai I.J."/>
        </authorList>
    </citation>
    <scope>NUCLEOTIDE SEQUENCE [LARGE SCALE GENOMIC DNA]</scope>
    <source>
        <strain evidence="7 8">FFPRI411160</strain>
    </source>
</reference>
<accession>A0A286UAA5</accession>
<dbReference type="STRING" id="2282107.A0A286UAA5"/>
<comment type="cofactor">
    <cofactor evidence="1">
        <name>Mo-molybdopterin</name>
        <dbReference type="ChEBI" id="CHEBI:71302"/>
    </cofactor>
</comment>
<dbReference type="Gene3D" id="2.60.40.650">
    <property type="match status" value="1"/>
</dbReference>
<dbReference type="Pfam" id="PF00174">
    <property type="entry name" value="Oxidored_molyb"/>
    <property type="match status" value="1"/>
</dbReference>
<dbReference type="GO" id="GO:0008482">
    <property type="term" value="F:sulfite oxidase activity"/>
    <property type="evidence" value="ECO:0007669"/>
    <property type="project" value="TreeGrafter"/>
</dbReference>
<keyword evidence="8" id="KW-1185">Reference proteome</keyword>
<feature type="domain" description="Moybdenum cofactor oxidoreductase dimerisation" evidence="6">
    <location>
        <begin position="241"/>
        <end position="366"/>
    </location>
</feature>
<evidence type="ECO:0000256" key="2">
    <source>
        <dbReference type="ARBA" id="ARBA00022505"/>
    </source>
</evidence>
<dbReference type="InterPro" id="IPR005066">
    <property type="entry name" value="MoCF_OxRdtse_dimer"/>
</dbReference>